<evidence type="ECO:0000256" key="1">
    <source>
        <dbReference type="ARBA" id="ARBA00022801"/>
    </source>
</evidence>
<accession>A0ABX1MER6</accession>
<dbReference type="EMBL" id="QMEC01000064">
    <property type="protein sequence ID" value="NMF64377.1"/>
    <property type="molecule type" value="Genomic_DNA"/>
</dbReference>
<keyword evidence="1" id="KW-0378">Hydrolase</keyword>
<evidence type="ECO:0000313" key="4">
    <source>
        <dbReference type="Proteomes" id="UP000762253"/>
    </source>
</evidence>
<dbReference type="Proteomes" id="UP000762253">
    <property type="component" value="Unassembled WGS sequence"/>
</dbReference>
<feature type="domain" description="Amidohydrolase-related" evidence="2">
    <location>
        <begin position="49"/>
        <end position="419"/>
    </location>
</feature>
<dbReference type="Pfam" id="PF01979">
    <property type="entry name" value="Amidohydro_1"/>
    <property type="match status" value="1"/>
</dbReference>
<organism evidence="3 4">
    <name type="scientific">Brasilonema octagenarum UFV-OR1</name>
    <dbReference type="NCBI Taxonomy" id="417115"/>
    <lineage>
        <taxon>Bacteria</taxon>
        <taxon>Bacillati</taxon>
        <taxon>Cyanobacteriota</taxon>
        <taxon>Cyanophyceae</taxon>
        <taxon>Nostocales</taxon>
        <taxon>Scytonemataceae</taxon>
        <taxon>Brasilonema</taxon>
        <taxon>Octagenarum group</taxon>
    </lineage>
</organism>
<dbReference type="SUPFAM" id="SSF51338">
    <property type="entry name" value="Composite domain of metallo-dependent hydrolases"/>
    <property type="match status" value="2"/>
</dbReference>
<reference evidence="3 4" key="1">
    <citation type="submission" date="2018-06" db="EMBL/GenBank/DDBJ databases">
        <title>Comparative genomics of Brasilonema spp. strains.</title>
        <authorList>
            <person name="Alvarenga D.O."/>
            <person name="Fiore M.F."/>
            <person name="Varani A.M."/>
        </authorList>
    </citation>
    <scope>NUCLEOTIDE SEQUENCE [LARGE SCALE GENOMIC DNA]</scope>
    <source>
        <strain evidence="3 4">UFV-OR1</strain>
    </source>
</reference>
<dbReference type="PANTHER" id="PTHR43794:SF11">
    <property type="entry name" value="AMIDOHYDROLASE-RELATED DOMAIN-CONTAINING PROTEIN"/>
    <property type="match status" value="1"/>
</dbReference>
<evidence type="ECO:0000259" key="2">
    <source>
        <dbReference type="Pfam" id="PF01979"/>
    </source>
</evidence>
<dbReference type="InterPro" id="IPR032466">
    <property type="entry name" value="Metal_Hydrolase"/>
</dbReference>
<dbReference type="InterPro" id="IPR011059">
    <property type="entry name" value="Metal-dep_hydrolase_composite"/>
</dbReference>
<protein>
    <submittedName>
        <fullName evidence="3">Amidohydrolase</fullName>
    </submittedName>
</protein>
<dbReference type="InterPro" id="IPR050287">
    <property type="entry name" value="MTA/SAH_deaminase"/>
</dbReference>
<proteinExistence type="predicted"/>
<dbReference type="RefSeq" id="WP_169265961.1">
    <property type="nucleotide sequence ID" value="NZ_QMEC01000064.1"/>
</dbReference>
<dbReference type="Gene3D" id="2.30.40.10">
    <property type="entry name" value="Urease, subunit C, domain 1"/>
    <property type="match status" value="1"/>
</dbReference>
<evidence type="ECO:0000313" key="3">
    <source>
        <dbReference type="EMBL" id="NMF64377.1"/>
    </source>
</evidence>
<gene>
    <name evidence="3" type="ORF">DP115_17010</name>
</gene>
<comment type="caution">
    <text evidence="3">The sequence shown here is derived from an EMBL/GenBank/DDBJ whole genome shotgun (WGS) entry which is preliminary data.</text>
</comment>
<dbReference type="CDD" id="cd01298">
    <property type="entry name" value="ATZ_TRZ_like"/>
    <property type="match status" value="1"/>
</dbReference>
<dbReference type="SUPFAM" id="SSF51556">
    <property type="entry name" value="Metallo-dependent hydrolases"/>
    <property type="match status" value="1"/>
</dbReference>
<dbReference type="InterPro" id="IPR006680">
    <property type="entry name" value="Amidohydro-rel"/>
</dbReference>
<dbReference type="Gene3D" id="3.20.20.140">
    <property type="entry name" value="Metal-dependent hydrolases"/>
    <property type="match status" value="1"/>
</dbReference>
<dbReference type="PANTHER" id="PTHR43794">
    <property type="entry name" value="AMINOHYDROLASE SSNA-RELATED"/>
    <property type="match status" value="1"/>
</dbReference>
<name>A0ABX1MER6_9CYAN</name>
<keyword evidence="4" id="KW-1185">Reference proteome</keyword>
<sequence>MNFTIQNVLIATVDDYATVDVQVVDGAIAAIAPSLEVIGTAINGENKLLLPGFFNAHSHSSEMWQRGIIPPLPLELWLAQLYDFAPLDLEKVYLSALGTAVETLLSGGTSVVDHLILIPGKELETIATAVRAYKEIGIRAFVSPLIQDESMTAGIPSGETKQNHEAYFRSTQATLELIEEAVRQFHRPDEGMSILVAPTGIQLCSDALFQGCIELSDKYNLCRHSHLLETKAQEKLAQEKYGCSAVEHLGRIGYLGDRTSLAHCIHLTDTDITILAETKSTVVHNPLSNLRLGSGIAPILKYRQAGVNVSFGCDGASSNDSQDLLEAIKIGSILHNITDFDYQHWITPRQSVEMASLGGAKGLNMADKLGSLTVGKKADLVMYDLTSLSLLPRTDPIGLLILGRPTNAVESVWVNGKQVVANGKVTTINVDDLRQQLYDHSQWDTKRKSQTVAQLEAYYRTVMDLL</sequence>